<reference evidence="2" key="1">
    <citation type="submission" date="2021-01" db="EMBL/GenBank/DDBJ databases">
        <authorList>
            <person name="Corre E."/>
            <person name="Pelletier E."/>
            <person name="Niang G."/>
            <person name="Scheremetjew M."/>
            <person name="Finn R."/>
            <person name="Kale V."/>
            <person name="Holt S."/>
            <person name="Cochrane G."/>
            <person name="Meng A."/>
            <person name="Brown T."/>
            <person name="Cohen L."/>
        </authorList>
    </citation>
    <scope>NUCLEOTIDE SEQUENCE</scope>
    <source>
        <strain evidence="2">UTEX LB 2760</strain>
    </source>
</reference>
<gene>
    <name evidence="2" type="ORF">RMAR0315_LOCUS3388</name>
</gene>
<dbReference type="EMBL" id="HBEK01006062">
    <property type="protein sequence ID" value="CAD8393403.1"/>
    <property type="molecule type" value="Transcribed_RNA"/>
</dbReference>
<accession>A0A7S0G3D8</accession>
<name>A0A7S0G3D8_9RHOD</name>
<evidence type="ECO:0000313" key="2">
    <source>
        <dbReference type="EMBL" id="CAD8393403.1"/>
    </source>
</evidence>
<feature type="coiled-coil region" evidence="1">
    <location>
        <begin position="116"/>
        <end position="217"/>
    </location>
</feature>
<dbReference type="AlphaFoldDB" id="A0A7S0G3D8"/>
<sequence>MAFVNNGCGVGLRLRVPGRCGRLDGRLRVGRIKSRRSRIVALSFEIPPLPFTRFEALVAAFAAFASVLAAKLLRMLFRRLSDYVVLALAKRKKKTSVLITENVHASEKDMADLLLIASASEDIKTLEVQKAKAEEEYKSSIAEIAKVRASIQHSKEHLKGDGSAWLVSEQNLEDERNKWLAIADETEAEREETAQKLNSANQEEAELNQLVSRYRARRDHLSSLFANQPPQPDNQ</sequence>
<protein>
    <submittedName>
        <fullName evidence="2">Uncharacterized protein</fullName>
    </submittedName>
</protein>
<proteinExistence type="predicted"/>
<evidence type="ECO:0000256" key="1">
    <source>
        <dbReference type="SAM" id="Coils"/>
    </source>
</evidence>
<keyword evidence="1" id="KW-0175">Coiled coil</keyword>
<organism evidence="2">
    <name type="scientific">Rhodosorus marinus</name>
    <dbReference type="NCBI Taxonomy" id="101924"/>
    <lineage>
        <taxon>Eukaryota</taxon>
        <taxon>Rhodophyta</taxon>
        <taxon>Stylonematophyceae</taxon>
        <taxon>Stylonematales</taxon>
        <taxon>Stylonemataceae</taxon>
        <taxon>Rhodosorus</taxon>
    </lineage>
</organism>